<dbReference type="EMBL" id="QKYU01000001">
    <property type="protein sequence ID" value="PZW51130.1"/>
    <property type="molecule type" value="Genomic_DNA"/>
</dbReference>
<dbReference type="AlphaFoldDB" id="A0A2W7KRC1"/>
<protein>
    <submittedName>
        <fullName evidence="2">Uncharacterized protein</fullName>
    </submittedName>
</protein>
<organism evidence="2 3">
    <name type="scientific">Humitalea rosea</name>
    <dbReference type="NCBI Taxonomy" id="990373"/>
    <lineage>
        <taxon>Bacteria</taxon>
        <taxon>Pseudomonadati</taxon>
        <taxon>Pseudomonadota</taxon>
        <taxon>Alphaproteobacteria</taxon>
        <taxon>Acetobacterales</taxon>
        <taxon>Roseomonadaceae</taxon>
        <taxon>Humitalea</taxon>
    </lineage>
</organism>
<keyword evidence="1" id="KW-0732">Signal</keyword>
<dbReference type="Pfam" id="PF19630">
    <property type="entry name" value="DUF6134"/>
    <property type="match status" value="1"/>
</dbReference>
<evidence type="ECO:0000313" key="2">
    <source>
        <dbReference type="EMBL" id="PZW51130.1"/>
    </source>
</evidence>
<feature type="signal peptide" evidence="1">
    <location>
        <begin position="1"/>
        <end position="23"/>
    </location>
</feature>
<reference evidence="2 3" key="1">
    <citation type="submission" date="2018-06" db="EMBL/GenBank/DDBJ databases">
        <title>Genomic Encyclopedia of Archaeal and Bacterial Type Strains, Phase II (KMG-II): from individual species to whole genera.</title>
        <authorList>
            <person name="Goeker M."/>
        </authorList>
    </citation>
    <scope>NUCLEOTIDE SEQUENCE [LARGE SCALE GENOMIC DNA]</scope>
    <source>
        <strain evidence="2 3">DSM 24525</strain>
    </source>
</reference>
<evidence type="ECO:0000256" key="1">
    <source>
        <dbReference type="SAM" id="SignalP"/>
    </source>
</evidence>
<dbReference type="Proteomes" id="UP000249688">
    <property type="component" value="Unassembled WGS sequence"/>
</dbReference>
<dbReference type="InterPro" id="IPR045767">
    <property type="entry name" value="DUF6134"/>
</dbReference>
<accession>A0A2W7KRC1</accession>
<comment type="caution">
    <text evidence="2">The sequence shown here is derived from an EMBL/GenBank/DDBJ whole genome shotgun (WGS) entry which is preliminary data.</text>
</comment>
<keyword evidence="3" id="KW-1185">Reference proteome</keyword>
<evidence type="ECO:0000313" key="3">
    <source>
        <dbReference type="Proteomes" id="UP000249688"/>
    </source>
</evidence>
<proteinExistence type="predicted"/>
<dbReference type="RefSeq" id="WP_146422660.1">
    <property type="nucleotide sequence ID" value="NZ_QKYU01000001.1"/>
</dbReference>
<dbReference type="OrthoDB" id="6086999at2"/>
<feature type="chain" id="PRO_5015856952" evidence="1">
    <location>
        <begin position="24"/>
        <end position="198"/>
    </location>
</feature>
<sequence length="198" mass="21432">MPMPRRTALLLAPTLLLPRAAGAMPASVAFRVMREGRPVGFHRVTVTPLPDGVRATTQLEIVVKLLGFTVYSYSHRGEEEWRGDRLVSMRARAERQGTVTELSLRAEAGGLVTANGQRLEANAAPLSWWREASMPHPLFDAVTAESLPKPARRLPGEGRRWAVEGNPGGEAVYSGPDGAWTGFTTTGEDGSSIVYEPA</sequence>
<gene>
    <name evidence="2" type="ORF">C8P66_101350</name>
</gene>
<name>A0A2W7KRC1_9PROT</name>